<dbReference type="CDD" id="cd02440">
    <property type="entry name" value="AdoMet_MTases"/>
    <property type="match status" value="1"/>
</dbReference>
<sequence>MNALNLEEARFNMIEQQIRTWDVLDDQVLETLANTPREDFVPERYRALAFSDISVPLAHEQVMMPPKLEGRLLQSLLLKPTDSVLEIGTGSGYLTACLAKLAGSVHSVDIFADFIEEAGSKLEKHGINNATFENIDAATGLDTPQRYDAIAVTGSLPLLHHGYHELLNPGGRLFVIVGKPPIMQALLITRTGDQEWREESLFEISIPPLINAPQPDAFRF</sequence>
<dbReference type="PANTHER" id="PTHR11579:SF18">
    <property type="entry name" value="PROTEIN-L-ISOASPARTATE O-METHYLTRANSFERASE"/>
    <property type="match status" value="1"/>
</dbReference>
<evidence type="ECO:0000256" key="1">
    <source>
        <dbReference type="ARBA" id="ARBA00005369"/>
    </source>
</evidence>
<name>A0A3B0XWR4_9ZZZZ</name>
<dbReference type="EC" id="2.1.1.77" evidence="2"/>
<dbReference type="InterPro" id="IPR000682">
    <property type="entry name" value="PCMT"/>
</dbReference>
<organism evidence="2">
    <name type="scientific">hydrothermal vent metagenome</name>
    <dbReference type="NCBI Taxonomy" id="652676"/>
    <lineage>
        <taxon>unclassified sequences</taxon>
        <taxon>metagenomes</taxon>
        <taxon>ecological metagenomes</taxon>
    </lineage>
</organism>
<proteinExistence type="inferred from homology"/>
<keyword evidence="2" id="KW-0808">Transferase</keyword>
<evidence type="ECO:0000313" key="2">
    <source>
        <dbReference type="EMBL" id="VAW72798.1"/>
    </source>
</evidence>
<dbReference type="GO" id="GO:0005737">
    <property type="term" value="C:cytoplasm"/>
    <property type="evidence" value="ECO:0007669"/>
    <property type="project" value="TreeGrafter"/>
</dbReference>
<dbReference type="Pfam" id="PF01135">
    <property type="entry name" value="PCMT"/>
    <property type="match status" value="1"/>
</dbReference>
<dbReference type="EMBL" id="UOFM01000037">
    <property type="protein sequence ID" value="VAW72798.1"/>
    <property type="molecule type" value="Genomic_DNA"/>
</dbReference>
<dbReference type="SUPFAM" id="SSF53335">
    <property type="entry name" value="S-adenosyl-L-methionine-dependent methyltransferases"/>
    <property type="match status" value="1"/>
</dbReference>
<protein>
    <submittedName>
        <fullName evidence="2">Protein-L-isoaspartate O-methyltransferase</fullName>
        <ecNumber evidence="2">2.1.1.77</ecNumber>
    </submittedName>
</protein>
<dbReference type="AlphaFoldDB" id="A0A3B0XWR4"/>
<dbReference type="PANTHER" id="PTHR11579">
    <property type="entry name" value="PROTEIN-L-ISOASPARTATE O-METHYLTRANSFERASE"/>
    <property type="match status" value="1"/>
</dbReference>
<gene>
    <name evidence="2" type="ORF">MNBD_GAMMA14-1416</name>
</gene>
<keyword evidence="2" id="KW-0489">Methyltransferase</keyword>
<dbReference type="Gene3D" id="3.40.50.150">
    <property type="entry name" value="Vaccinia Virus protein VP39"/>
    <property type="match status" value="1"/>
</dbReference>
<accession>A0A3B0XWR4</accession>
<dbReference type="GO" id="GO:0032259">
    <property type="term" value="P:methylation"/>
    <property type="evidence" value="ECO:0007669"/>
    <property type="project" value="UniProtKB-KW"/>
</dbReference>
<dbReference type="InterPro" id="IPR029063">
    <property type="entry name" value="SAM-dependent_MTases_sf"/>
</dbReference>
<dbReference type="GO" id="GO:0004719">
    <property type="term" value="F:protein-L-isoaspartate (D-aspartate) O-methyltransferase activity"/>
    <property type="evidence" value="ECO:0007669"/>
    <property type="project" value="UniProtKB-EC"/>
</dbReference>
<reference evidence="2" key="1">
    <citation type="submission" date="2018-06" db="EMBL/GenBank/DDBJ databases">
        <authorList>
            <person name="Zhirakovskaya E."/>
        </authorList>
    </citation>
    <scope>NUCLEOTIDE SEQUENCE</scope>
</reference>
<comment type="similarity">
    <text evidence="1">Belongs to the methyltransferase superfamily. L-isoaspartyl/D-aspartyl protein methyltransferase family.</text>
</comment>